<dbReference type="SUPFAM" id="SSF48264">
    <property type="entry name" value="Cytochrome P450"/>
    <property type="match status" value="1"/>
</dbReference>
<keyword evidence="5 8" id="KW-0560">Oxidoreductase</keyword>
<evidence type="ECO:0008006" key="12">
    <source>
        <dbReference type="Google" id="ProtNLM"/>
    </source>
</evidence>
<comment type="cofactor">
    <cofactor evidence="1">
        <name>heme</name>
        <dbReference type="ChEBI" id="CHEBI:30413"/>
    </cofactor>
</comment>
<evidence type="ECO:0000256" key="3">
    <source>
        <dbReference type="ARBA" id="ARBA00022617"/>
    </source>
</evidence>
<dbReference type="InterPro" id="IPR050196">
    <property type="entry name" value="Cytochrome_P450_Monoox"/>
</dbReference>
<evidence type="ECO:0000313" key="11">
    <source>
        <dbReference type="Proteomes" id="UP001642540"/>
    </source>
</evidence>
<dbReference type="InterPro" id="IPR002401">
    <property type="entry name" value="Cyt_P450_E_grp-I"/>
</dbReference>
<dbReference type="PROSITE" id="PS00086">
    <property type="entry name" value="CYTOCHROME_P450"/>
    <property type="match status" value="1"/>
</dbReference>
<keyword evidence="11" id="KW-1185">Reference proteome</keyword>
<dbReference type="PANTHER" id="PTHR24291">
    <property type="entry name" value="CYTOCHROME P450 FAMILY 4"/>
    <property type="match status" value="1"/>
</dbReference>
<organism evidence="10 11">
    <name type="scientific">Orchesella dallaii</name>
    <dbReference type="NCBI Taxonomy" id="48710"/>
    <lineage>
        <taxon>Eukaryota</taxon>
        <taxon>Metazoa</taxon>
        <taxon>Ecdysozoa</taxon>
        <taxon>Arthropoda</taxon>
        <taxon>Hexapoda</taxon>
        <taxon>Collembola</taxon>
        <taxon>Entomobryomorpha</taxon>
        <taxon>Entomobryoidea</taxon>
        <taxon>Orchesellidae</taxon>
        <taxon>Orchesellinae</taxon>
        <taxon>Orchesella</taxon>
    </lineage>
</organism>
<reference evidence="10 11" key="1">
    <citation type="submission" date="2024-08" db="EMBL/GenBank/DDBJ databases">
        <authorList>
            <person name="Cucini C."/>
            <person name="Frati F."/>
        </authorList>
    </citation>
    <scope>NUCLEOTIDE SEQUENCE [LARGE SCALE GENOMIC DNA]</scope>
</reference>
<dbReference type="EMBL" id="CAXLJM020000072">
    <property type="protein sequence ID" value="CAL8127942.1"/>
    <property type="molecule type" value="Genomic_DNA"/>
</dbReference>
<evidence type="ECO:0000256" key="5">
    <source>
        <dbReference type="ARBA" id="ARBA00023002"/>
    </source>
</evidence>
<gene>
    <name evidence="10" type="ORF">ODALV1_LOCUS22019</name>
</gene>
<dbReference type="InterPro" id="IPR017972">
    <property type="entry name" value="Cyt_P450_CS"/>
</dbReference>
<accession>A0ABP1RGV5</accession>
<sequence>MITRLEQPWLLIETLWRLHPLKKVHDKAIASMFEFARRRLSEHKLEKEQATQNTSEKEENFQTILDELVDAGANDEDIVHELNTLLFGGHETTAATMHMFFFLMSLHPQHQNQCRKEIDQVFDEPSKFSNGNLFYESLTSLKYVERCLLETLRLLPVAVAYMRRLQAKLRIEYEGKEVDVPPGTSIIIVPWVIHRNEEYYPNPEEFNPDRFLPEENAKRHSHSFLTFSAGPRNCIGIKFGMNEMKTVAAYVLRNFILSTTDKLEDVPLLPYMTLTPQRDYNFRMKKRVYIATKSRDYLTK</sequence>
<keyword evidence="7 8" id="KW-0503">Monooxygenase</keyword>
<dbReference type="PRINTS" id="PR00385">
    <property type="entry name" value="P450"/>
</dbReference>
<feature type="coiled-coil region" evidence="9">
    <location>
        <begin position="33"/>
        <end position="60"/>
    </location>
</feature>
<comment type="caution">
    <text evidence="10">The sequence shown here is derived from an EMBL/GenBank/DDBJ whole genome shotgun (WGS) entry which is preliminary data.</text>
</comment>
<proteinExistence type="inferred from homology"/>
<keyword evidence="6 8" id="KW-0408">Iron</keyword>
<keyword evidence="4 8" id="KW-0479">Metal-binding</keyword>
<evidence type="ECO:0000256" key="2">
    <source>
        <dbReference type="ARBA" id="ARBA00010617"/>
    </source>
</evidence>
<dbReference type="InterPro" id="IPR001128">
    <property type="entry name" value="Cyt_P450"/>
</dbReference>
<comment type="similarity">
    <text evidence="2 8">Belongs to the cytochrome P450 family.</text>
</comment>
<keyword evidence="9" id="KW-0175">Coiled coil</keyword>
<protein>
    <recommendedName>
        <fullName evidence="12">Cytochrome P450</fullName>
    </recommendedName>
</protein>
<dbReference type="Pfam" id="PF00067">
    <property type="entry name" value="p450"/>
    <property type="match status" value="1"/>
</dbReference>
<dbReference type="PRINTS" id="PR00463">
    <property type="entry name" value="EP450I"/>
</dbReference>
<dbReference type="InterPro" id="IPR036396">
    <property type="entry name" value="Cyt_P450_sf"/>
</dbReference>
<dbReference type="Proteomes" id="UP001642540">
    <property type="component" value="Unassembled WGS sequence"/>
</dbReference>
<evidence type="ECO:0000313" key="10">
    <source>
        <dbReference type="EMBL" id="CAL8127942.1"/>
    </source>
</evidence>
<evidence type="ECO:0000256" key="6">
    <source>
        <dbReference type="ARBA" id="ARBA00023004"/>
    </source>
</evidence>
<dbReference type="PANTHER" id="PTHR24291:SF50">
    <property type="entry name" value="BIFUNCTIONAL ALBAFLAVENONE MONOOXYGENASE_TERPENE SYNTHASE"/>
    <property type="match status" value="1"/>
</dbReference>
<evidence type="ECO:0000256" key="1">
    <source>
        <dbReference type="ARBA" id="ARBA00001971"/>
    </source>
</evidence>
<evidence type="ECO:0000256" key="9">
    <source>
        <dbReference type="SAM" id="Coils"/>
    </source>
</evidence>
<dbReference type="Gene3D" id="1.10.630.10">
    <property type="entry name" value="Cytochrome P450"/>
    <property type="match status" value="1"/>
</dbReference>
<evidence type="ECO:0000256" key="8">
    <source>
        <dbReference type="RuleBase" id="RU000461"/>
    </source>
</evidence>
<keyword evidence="3 8" id="KW-0349">Heme</keyword>
<evidence type="ECO:0000256" key="4">
    <source>
        <dbReference type="ARBA" id="ARBA00022723"/>
    </source>
</evidence>
<name>A0ABP1RGV5_9HEXA</name>
<evidence type="ECO:0000256" key="7">
    <source>
        <dbReference type="ARBA" id="ARBA00023033"/>
    </source>
</evidence>